<keyword evidence="2" id="KW-1185">Reference proteome</keyword>
<proteinExistence type="predicted"/>
<organism evidence="3">
    <name type="scientific">Nippostrongylus brasiliensis</name>
    <name type="common">Rat hookworm</name>
    <dbReference type="NCBI Taxonomy" id="27835"/>
    <lineage>
        <taxon>Eukaryota</taxon>
        <taxon>Metazoa</taxon>
        <taxon>Ecdysozoa</taxon>
        <taxon>Nematoda</taxon>
        <taxon>Chromadorea</taxon>
        <taxon>Rhabditida</taxon>
        <taxon>Rhabditina</taxon>
        <taxon>Rhabditomorpha</taxon>
        <taxon>Strongyloidea</taxon>
        <taxon>Heligmosomidae</taxon>
        <taxon>Nippostrongylus</taxon>
    </lineage>
</organism>
<sequence length="197" mass="21803">MRCEMMVSYIHRQATSILHELCSESYGKASENKLKCLVDAVAMALKASQKTLVSDPSIAVSALKKLHFLNGFMLPSTIGLEVIAFSVCIPIKSIAFTYSPVSKRELGVFLNYSNVTYCVTVADRTGTMYKLCRLQTEVQENRAVSGVVQRFRRPSNLTVFAVALFPADVNNELAQRQTLKLIDLAAGRMTSTLPLMK</sequence>
<accession>A0A0N4YFY3</accession>
<reference evidence="1 2" key="2">
    <citation type="submission" date="2018-11" db="EMBL/GenBank/DDBJ databases">
        <authorList>
            <consortium name="Pathogen Informatics"/>
        </authorList>
    </citation>
    <scope>NUCLEOTIDE SEQUENCE [LARGE SCALE GENOMIC DNA]</scope>
</reference>
<evidence type="ECO:0000313" key="3">
    <source>
        <dbReference type="WBParaSite" id="NBR_0001568801-mRNA-1"/>
    </source>
</evidence>
<evidence type="ECO:0000313" key="1">
    <source>
        <dbReference type="EMBL" id="VDL79283.1"/>
    </source>
</evidence>
<gene>
    <name evidence="1" type="ORF">NBR_LOCUS15689</name>
</gene>
<dbReference type="AlphaFoldDB" id="A0A0N4YFY3"/>
<reference evidence="3" key="1">
    <citation type="submission" date="2017-02" db="UniProtKB">
        <authorList>
            <consortium name="WormBaseParasite"/>
        </authorList>
    </citation>
    <scope>IDENTIFICATION</scope>
</reference>
<evidence type="ECO:0000313" key="2">
    <source>
        <dbReference type="Proteomes" id="UP000271162"/>
    </source>
</evidence>
<protein>
    <submittedName>
        <fullName evidence="3">Gut granule loss protein 3 (inferred by orthology to a C. elegans protein)</fullName>
    </submittedName>
</protein>
<name>A0A0N4YFY3_NIPBR</name>
<dbReference type="WBParaSite" id="NBR_0001568801-mRNA-1">
    <property type="protein sequence ID" value="NBR_0001568801-mRNA-1"/>
    <property type="gene ID" value="NBR_0001568801"/>
</dbReference>
<dbReference type="Proteomes" id="UP000271162">
    <property type="component" value="Unassembled WGS sequence"/>
</dbReference>
<dbReference type="EMBL" id="UYSL01021844">
    <property type="protein sequence ID" value="VDL79283.1"/>
    <property type="molecule type" value="Genomic_DNA"/>
</dbReference>